<sequence length="514" mass="57749">MAMAMEKLKESYNQFKLIRVTNQRSIPYTCPSDWERIGVYCVRVFGTQANKVQTWETAQAMCIGHGGYLAKVDDHLINHELGEYARGKGAQMFWIGMNRKGVSNSDSEKVQWENNMEGTVYEGIWKNKSPDVQNGDCVYVKYMMEHGYVMQFEKCKSKMAYICQRPSCPSGSFFCHNGNCINSNHMCDNYDDCEPNCRRKIQMSSGTISSPSSGGNGFYDSSKVCVWTIIGPEGSNIFINFTRFSTEYRRDMVNILIGGETEATSTSIAQLSGQPDLNTLHFRSYNNFMIVTFSTDSSVTKPGFSANFHIDEGYPPVNNLKATNSPQEFLPQFYYLSSQSVYLGGKDYVWVITATEERKLVTIERLSLDLYKGDTVEIHDGSTPQGKLLAVYSYQNNDNYKPTTTITKPQTGPRFVVSTGCDISISSDVGEIFSPGYLYGINYANYANCSWAVTNAGQMKATLFFNNDMDFEANVDYFKIYKGSVDTSGTAVHTDCPDPGFNANTLRFIVDCLR</sequence>
<evidence type="ECO:0000259" key="5">
    <source>
        <dbReference type="PROSITE" id="PS50041"/>
    </source>
</evidence>
<dbReference type="Proteomes" id="UP001217089">
    <property type="component" value="Unassembled WGS sequence"/>
</dbReference>
<evidence type="ECO:0000256" key="3">
    <source>
        <dbReference type="PROSITE-ProRule" id="PRU00124"/>
    </source>
</evidence>
<dbReference type="CDD" id="cd00041">
    <property type="entry name" value="CUB"/>
    <property type="match status" value="1"/>
</dbReference>
<dbReference type="SMART" id="SM00034">
    <property type="entry name" value="CLECT"/>
    <property type="match status" value="1"/>
</dbReference>
<dbReference type="PROSITE" id="PS50068">
    <property type="entry name" value="LDLRA_2"/>
    <property type="match status" value="1"/>
</dbReference>
<evidence type="ECO:0000256" key="2">
    <source>
        <dbReference type="ARBA" id="ARBA00023157"/>
    </source>
</evidence>
<dbReference type="SUPFAM" id="SSF56436">
    <property type="entry name" value="C-type lectin-like"/>
    <property type="match status" value="1"/>
</dbReference>
<dbReference type="InterPro" id="IPR016186">
    <property type="entry name" value="C-type_lectin-like/link_sf"/>
</dbReference>
<accession>A0ABQ9F9X6</accession>
<feature type="domain" description="CUB" evidence="4">
    <location>
        <begin position="197"/>
        <end position="311"/>
    </location>
</feature>
<comment type="caution">
    <text evidence="3">Lacks conserved residue(s) required for the propagation of feature annotation.</text>
</comment>
<dbReference type="InterPro" id="IPR002172">
    <property type="entry name" value="LDrepeatLR_classA_rpt"/>
</dbReference>
<dbReference type="Pfam" id="PF00059">
    <property type="entry name" value="Lectin_C"/>
    <property type="match status" value="1"/>
</dbReference>
<organism evidence="6 7">
    <name type="scientific">Tegillarca granosa</name>
    <name type="common">Malaysian cockle</name>
    <name type="synonym">Anadara granosa</name>
    <dbReference type="NCBI Taxonomy" id="220873"/>
    <lineage>
        <taxon>Eukaryota</taxon>
        <taxon>Metazoa</taxon>
        <taxon>Spiralia</taxon>
        <taxon>Lophotrochozoa</taxon>
        <taxon>Mollusca</taxon>
        <taxon>Bivalvia</taxon>
        <taxon>Autobranchia</taxon>
        <taxon>Pteriomorphia</taxon>
        <taxon>Arcoida</taxon>
        <taxon>Arcoidea</taxon>
        <taxon>Arcidae</taxon>
        <taxon>Tegillarca</taxon>
    </lineage>
</organism>
<dbReference type="PROSITE" id="PS01180">
    <property type="entry name" value="CUB"/>
    <property type="match status" value="2"/>
</dbReference>
<reference evidence="6 7" key="1">
    <citation type="submission" date="2022-12" db="EMBL/GenBank/DDBJ databases">
        <title>Chromosome-level genome of Tegillarca granosa.</title>
        <authorList>
            <person name="Kim J."/>
        </authorList>
    </citation>
    <scope>NUCLEOTIDE SEQUENCE [LARGE SCALE GENOMIC DNA]</scope>
    <source>
        <strain evidence="6">Teg-2019</strain>
        <tissue evidence="6">Adductor muscle</tissue>
    </source>
</reference>
<dbReference type="InterPro" id="IPR001304">
    <property type="entry name" value="C-type_lectin-like"/>
</dbReference>
<dbReference type="InterPro" id="IPR000859">
    <property type="entry name" value="CUB_dom"/>
</dbReference>
<comment type="caution">
    <text evidence="6">The sequence shown here is derived from an EMBL/GenBank/DDBJ whole genome shotgun (WGS) entry which is preliminary data.</text>
</comment>
<dbReference type="Gene3D" id="4.10.400.10">
    <property type="entry name" value="Low-density Lipoprotein Receptor"/>
    <property type="match status" value="1"/>
</dbReference>
<dbReference type="SUPFAM" id="SSF57424">
    <property type="entry name" value="LDL receptor-like module"/>
    <property type="match status" value="1"/>
</dbReference>
<feature type="domain" description="C-type lectin" evidence="5">
    <location>
        <begin position="37"/>
        <end position="164"/>
    </location>
</feature>
<dbReference type="InterPro" id="IPR016187">
    <property type="entry name" value="CTDL_fold"/>
</dbReference>
<dbReference type="SMART" id="SM00042">
    <property type="entry name" value="CUB"/>
    <property type="match status" value="1"/>
</dbReference>
<evidence type="ECO:0000256" key="1">
    <source>
        <dbReference type="ARBA" id="ARBA00022737"/>
    </source>
</evidence>
<evidence type="ECO:0000313" key="7">
    <source>
        <dbReference type="Proteomes" id="UP001217089"/>
    </source>
</evidence>
<dbReference type="PANTHER" id="PTHR24251">
    <property type="entry name" value="OVOCHYMASE-RELATED"/>
    <property type="match status" value="1"/>
</dbReference>
<dbReference type="SUPFAM" id="SSF49854">
    <property type="entry name" value="Spermadhesin, CUB domain"/>
    <property type="match status" value="2"/>
</dbReference>
<keyword evidence="2 3" id="KW-1015">Disulfide bond</keyword>
<dbReference type="CDD" id="cd00112">
    <property type="entry name" value="LDLa"/>
    <property type="match status" value="1"/>
</dbReference>
<dbReference type="Gene3D" id="2.60.120.290">
    <property type="entry name" value="Spermadhesin, CUB domain"/>
    <property type="match status" value="2"/>
</dbReference>
<dbReference type="Gene3D" id="3.10.100.10">
    <property type="entry name" value="Mannose-Binding Protein A, subunit A"/>
    <property type="match status" value="1"/>
</dbReference>
<dbReference type="InterPro" id="IPR035914">
    <property type="entry name" value="Sperma_CUB_dom_sf"/>
</dbReference>
<dbReference type="PROSITE" id="PS50041">
    <property type="entry name" value="C_TYPE_LECTIN_2"/>
    <property type="match status" value="1"/>
</dbReference>
<keyword evidence="7" id="KW-1185">Reference proteome</keyword>
<feature type="disulfide bond" evidence="3">
    <location>
        <begin position="175"/>
        <end position="193"/>
    </location>
</feature>
<keyword evidence="1" id="KW-0677">Repeat</keyword>
<dbReference type="Pfam" id="PF00431">
    <property type="entry name" value="CUB"/>
    <property type="match status" value="1"/>
</dbReference>
<gene>
    <name evidence="6" type="ORF">KUTeg_009022</name>
</gene>
<dbReference type="EMBL" id="JARBDR010000366">
    <property type="protein sequence ID" value="KAJ8313426.1"/>
    <property type="molecule type" value="Genomic_DNA"/>
</dbReference>
<dbReference type="CDD" id="cd00037">
    <property type="entry name" value="CLECT"/>
    <property type="match status" value="1"/>
</dbReference>
<feature type="domain" description="CUB" evidence="4">
    <location>
        <begin position="421"/>
        <end position="514"/>
    </location>
</feature>
<name>A0ABQ9F9X6_TEGGR</name>
<protein>
    <submittedName>
        <fullName evidence="6">Uncharacterized protein</fullName>
    </submittedName>
</protein>
<evidence type="ECO:0000259" key="4">
    <source>
        <dbReference type="PROSITE" id="PS01180"/>
    </source>
</evidence>
<proteinExistence type="predicted"/>
<evidence type="ECO:0000313" key="6">
    <source>
        <dbReference type="EMBL" id="KAJ8313426.1"/>
    </source>
</evidence>
<dbReference type="InterPro" id="IPR036055">
    <property type="entry name" value="LDL_receptor-like_sf"/>
</dbReference>
<feature type="disulfide bond" evidence="3">
    <location>
        <begin position="168"/>
        <end position="180"/>
    </location>
</feature>